<dbReference type="InterPro" id="IPR053134">
    <property type="entry name" value="RNA-dir_DNA_polymerase"/>
</dbReference>
<gene>
    <name evidence="2" type="ORF">Tci_060879</name>
</gene>
<reference evidence="2" key="1">
    <citation type="journal article" date="2019" name="Sci. Rep.">
        <title>Draft genome of Tanacetum cinerariifolium, the natural source of mosquito coil.</title>
        <authorList>
            <person name="Yamashiro T."/>
            <person name="Shiraishi A."/>
            <person name="Satake H."/>
            <person name="Nakayama K."/>
        </authorList>
    </citation>
    <scope>NUCLEOTIDE SEQUENCE</scope>
</reference>
<name>A0A6L2NR80_TANCI</name>
<dbReference type="SUPFAM" id="SSF56672">
    <property type="entry name" value="DNA/RNA polymerases"/>
    <property type="match status" value="1"/>
</dbReference>
<dbReference type="InterPro" id="IPR000477">
    <property type="entry name" value="RT_dom"/>
</dbReference>
<dbReference type="AlphaFoldDB" id="A0A6L2NR80"/>
<feature type="domain" description="Reverse transcriptase" evidence="1">
    <location>
        <begin position="359"/>
        <end position="423"/>
    </location>
</feature>
<proteinExistence type="predicted"/>
<comment type="caution">
    <text evidence="2">The sequence shown here is derived from an EMBL/GenBank/DDBJ whole genome shotgun (WGS) entry which is preliminary data.</text>
</comment>
<feature type="non-terminal residue" evidence="2">
    <location>
        <position position="1"/>
    </location>
</feature>
<dbReference type="Pfam" id="PF00078">
    <property type="entry name" value="RVT_1"/>
    <property type="match status" value="1"/>
</dbReference>
<accession>A0A6L2NR80</accession>
<dbReference type="Gene3D" id="3.30.70.270">
    <property type="match status" value="1"/>
</dbReference>
<protein>
    <submittedName>
        <fullName evidence="2">Putative polyprotein</fullName>
    </submittedName>
</protein>
<evidence type="ECO:0000313" key="2">
    <source>
        <dbReference type="EMBL" id="GEU88901.1"/>
    </source>
</evidence>
<organism evidence="2">
    <name type="scientific">Tanacetum cinerariifolium</name>
    <name type="common">Dalmatian daisy</name>
    <name type="synonym">Chrysanthemum cinerariifolium</name>
    <dbReference type="NCBI Taxonomy" id="118510"/>
    <lineage>
        <taxon>Eukaryota</taxon>
        <taxon>Viridiplantae</taxon>
        <taxon>Streptophyta</taxon>
        <taxon>Embryophyta</taxon>
        <taxon>Tracheophyta</taxon>
        <taxon>Spermatophyta</taxon>
        <taxon>Magnoliopsida</taxon>
        <taxon>eudicotyledons</taxon>
        <taxon>Gunneridae</taxon>
        <taxon>Pentapetalae</taxon>
        <taxon>asterids</taxon>
        <taxon>campanulids</taxon>
        <taxon>Asterales</taxon>
        <taxon>Asteraceae</taxon>
        <taxon>Asteroideae</taxon>
        <taxon>Anthemideae</taxon>
        <taxon>Anthemidinae</taxon>
        <taxon>Tanacetum</taxon>
    </lineage>
</organism>
<dbReference type="Pfam" id="PF08284">
    <property type="entry name" value="RVP_2"/>
    <property type="match status" value="1"/>
</dbReference>
<dbReference type="PANTHER" id="PTHR24559:SF444">
    <property type="entry name" value="REVERSE TRANSCRIPTASE DOMAIN-CONTAINING PROTEIN"/>
    <property type="match status" value="1"/>
</dbReference>
<dbReference type="InterPro" id="IPR043502">
    <property type="entry name" value="DNA/RNA_pol_sf"/>
</dbReference>
<dbReference type="EMBL" id="BKCJ010009848">
    <property type="protein sequence ID" value="GEU88901.1"/>
    <property type="molecule type" value="Genomic_DNA"/>
</dbReference>
<evidence type="ECO:0000259" key="1">
    <source>
        <dbReference type="Pfam" id="PF00078"/>
    </source>
</evidence>
<dbReference type="CDD" id="cd01647">
    <property type="entry name" value="RT_LTR"/>
    <property type="match status" value="1"/>
</dbReference>
<dbReference type="Gene3D" id="3.10.10.10">
    <property type="entry name" value="HIV Type 1 Reverse Transcriptase, subunit A, domain 1"/>
    <property type="match status" value="1"/>
</dbReference>
<dbReference type="PANTHER" id="PTHR24559">
    <property type="entry name" value="TRANSPOSON TY3-I GAG-POL POLYPROTEIN"/>
    <property type="match status" value="1"/>
</dbReference>
<sequence length="539" mass="61798">FDMGMDWENVENKEPKLISPYQFERPPCPLPSASPDTEPVADIAGFQALSAAQETACVENIIFRRELEEDQMSNALLRMGLRWIQRDLCEMIEWAYDFYVGMLRIGAVGVRLSEAIDVLANYAAKKIEGSYLNKKGDDIKAYNNRFHELDLMCLDLLPTEKKKIERTTTPITNNQTKGKNLPEPMLQPQLRIGVMLEIYPSATIAIHITTVNALQSSRGAKEPDIERRIVGSDFQCRCYPYAGCGTFLLNDYYACILFDSGAEKSFVSSAFTPYVDIALADLNTNFMGKCFDVIVGMDWLAYHQAVIDYYENIFCIPLPNSEILKVQGKRPEKDPRLLSCIKADEKKLDNIRIVREFPEGTCCFSKIDLRSGYHQLRVREEDIPKSAFRTRYGYFEFTVMPFRLTNAPAIFMNLMNRVCHVVNRDGIYVDPSKVKSDKNWKTPESPTKIRLFLGLAVAYRLRLPQELSCVHDVLHVSNLKKCITDSDLQVPLKEIKVDDKLYFVEAPVKIVDRQVKKLKRGWIPIVKVRWDSWRGAEFT</sequence>
<dbReference type="InterPro" id="IPR043128">
    <property type="entry name" value="Rev_trsase/Diguanyl_cyclase"/>
</dbReference>